<gene>
    <name evidence="3" type="ORF">ECPE_LOCUS7369</name>
</gene>
<evidence type="ECO:0000313" key="4">
    <source>
        <dbReference type="Proteomes" id="UP000272942"/>
    </source>
</evidence>
<dbReference type="AlphaFoldDB" id="A0A183AK84"/>
<feature type="compositionally biased region" description="Basic and acidic residues" evidence="2">
    <location>
        <begin position="313"/>
        <end position="327"/>
    </location>
</feature>
<sequence length="460" mass="53035">MLDEKKHSVFNILDSRDTEDLIEESKALKSRISFLNAENESLKSKCRQLNDQLSKKDKELASLTDPAENAKLLQSLGDNRLQTIRIFRQLHQKLFKLEDQLKEKDAQYNRIVTDLKYTRVEELRVQLDTAFGEIERLQKLAQSQSIELDHWRGVQKVRANKKKNDPEFVELVRRVKTLGQVIKGMDEQKKELIARNDYLVNRMHQILANDQSSMKEIEKGLAELNVHEDRDEEVDQHNEPGSVLMAKMVESKLSEGIRYQQPIARPIPVRNEFADELASARSQANSLELNNQQLRDDVAFYKKQAELTKSPKKRNEPNPEPILSKDEHSAILIQRAWRAHRGRGGLELRKRQKVQNMQMRAEARDKEAATQLIKSAIQGHLSRESSLRVDRTKGDASEMDEVDTVTFATDDGEDVTSDRVGETVMFVEEKKQRMTDLKSAIRGHLEREKSLNSLHISDNA</sequence>
<dbReference type="EMBL" id="UZAN01044513">
    <property type="protein sequence ID" value="VDP80914.1"/>
    <property type="molecule type" value="Genomic_DNA"/>
</dbReference>
<organism evidence="5">
    <name type="scientific">Echinostoma caproni</name>
    <dbReference type="NCBI Taxonomy" id="27848"/>
    <lineage>
        <taxon>Eukaryota</taxon>
        <taxon>Metazoa</taxon>
        <taxon>Spiralia</taxon>
        <taxon>Lophotrochozoa</taxon>
        <taxon>Platyhelminthes</taxon>
        <taxon>Trematoda</taxon>
        <taxon>Digenea</taxon>
        <taxon>Plagiorchiida</taxon>
        <taxon>Echinostomata</taxon>
        <taxon>Echinostomatoidea</taxon>
        <taxon>Echinostomatidae</taxon>
        <taxon>Echinostoma</taxon>
    </lineage>
</organism>
<reference evidence="3 4" key="2">
    <citation type="submission" date="2018-11" db="EMBL/GenBank/DDBJ databases">
        <authorList>
            <consortium name="Pathogen Informatics"/>
        </authorList>
    </citation>
    <scope>NUCLEOTIDE SEQUENCE [LARGE SCALE GENOMIC DNA]</scope>
    <source>
        <strain evidence="3 4">Egypt</strain>
    </source>
</reference>
<evidence type="ECO:0000313" key="5">
    <source>
        <dbReference type="WBParaSite" id="ECPE_0000738501-mRNA-1"/>
    </source>
</evidence>
<accession>A0A183AK84</accession>
<dbReference type="Proteomes" id="UP000272942">
    <property type="component" value="Unassembled WGS sequence"/>
</dbReference>
<name>A0A183AK84_9TREM</name>
<feature type="coiled-coil region" evidence="1">
    <location>
        <begin position="270"/>
        <end position="304"/>
    </location>
</feature>
<evidence type="ECO:0000256" key="1">
    <source>
        <dbReference type="SAM" id="Coils"/>
    </source>
</evidence>
<reference evidence="5" key="1">
    <citation type="submission" date="2016-06" db="UniProtKB">
        <authorList>
            <consortium name="WormBaseParasite"/>
        </authorList>
    </citation>
    <scope>IDENTIFICATION</scope>
</reference>
<dbReference type="WBParaSite" id="ECPE_0000738501-mRNA-1">
    <property type="protein sequence ID" value="ECPE_0000738501-mRNA-1"/>
    <property type="gene ID" value="ECPE_0000738501"/>
</dbReference>
<evidence type="ECO:0000256" key="2">
    <source>
        <dbReference type="SAM" id="MobiDB-lite"/>
    </source>
</evidence>
<feature type="coiled-coil region" evidence="1">
    <location>
        <begin position="87"/>
        <end position="140"/>
    </location>
</feature>
<keyword evidence="1" id="KW-0175">Coiled coil</keyword>
<dbReference type="OrthoDB" id="2136082at2759"/>
<protein>
    <submittedName>
        <fullName evidence="5">Cilia- and flagella-associated protein 157</fullName>
    </submittedName>
</protein>
<keyword evidence="4" id="KW-1185">Reference proteome</keyword>
<feature type="coiled-coil region" evidence="1">
    <location>
        <begin position="18"/>
        <end position="59"/>
    </location>
</feature>
<evidence type="ECO:0000313" key="3">
    <source>
        <dbReference type="EMBL" id="VDP80914.1"/>
    </source>
</evidence>
<feature type="region of interest" description="Disordered" evidence="2">
    <location>
        <begin position="306"/>
        <end position="327"/>
    </location>
</feature>
<proteinExistence type="predicted"/>